<evidence type="ECO:0000313" key="2">
    <source>
        <dbReference type="Proteomes" id="UP001234178"/>
    </source>
</evidence>
<accession>A0ABR0ABR0</accession>
<dbReference type="Proteomes" id="UP001234178">
    <property type="component" value="Unassembled WGS sequence"/>
</dbReference>
<dbReference type="EMBL" id="JAOYFB010000037">
    <property type="protein sequence ID" value="KAK4022464.1"/>
    <property type="molecule type" value="Genomic_DNA"/>
</dbReference>
<evidence type="ECO:0000313" key="1">
    <source>
        <dbReference type="EMBL" id="KAK4022464.1"/>
    </source>
</evidence>
<keyword evidence="2" id="KW-1185">Reference proteome</keyword>
<reference evidence="1 2" key="1">
    <citation type="journal article" date="2023" name="Nucleic Acids Res.">
        <title>The hologenome of Daphnia magna reveals possible DNA methylation and microbiome-mediated evolution of the host genome.</title>
        <authorList>
            <person name="Chaturvedi A."/>
            <person name="Li X."/>
            <person name="Dhandapani V."/>
            <person name="Marshall H."/>
            <person name="Kissane S."/>
            <person name="Cuenca-Cambronero M."/>
            <person name="Asole G."/>
            <person name="Calvet F."/>
            <person name="Ruiz-Romero M."/>
            <person name="Marangio P."/>
            <person name="Guigo R."/>
            <person name="Rago D."/>
            <person name="Mirbahai L."/>
            <person name="Eastwood N."/>
            <person name="Colbourne J.K."/>
            <person name="Zhou J."/>
            <person name="Mallon E."/>
            <person name="Orsini L."/>
        </authorList>
    </citation>
    <scope>NUCLEOTIDE SEQUENCE [LARGE SCALE GENOMIC DNA]</scope>
    <source>
        <strain evidence="1">LRV0_1</strain>
    </source>
</reference>
<proteinExistence type="predicted"/>
<name>A0ABR0ABR0_9CRUS</name>
<organism evidence="1 2">
    <name type="scientific">Daphnia magna</name>
    <dbReference type="NCBI Taxonomy" id="35525"/>
    <lineage>
        <taxon>Eukaryota</taxon>
        <taxon>Metazoa</taxon>
        <taxon>Ecdysozoa</taxon>
        <taxon>Arthropoda</taxon>
        <taxon>Crustacea</taxon>
        <taxon>Branchiopoda</taxon>
        <taxon>Diplostraca</taxon>
        <taxon>Cladocera</taxon>
        <taxon>Anomopoda</taxon>
        <taxon>Daphniidae</taxon>
        <taxon>Daphnia</taxon>
    </lineage>
</organism>
<comment type="caution">
    <text evidence="1">The sequence shown here is derived from an EMBL/GenBank/DDBJ whole genome shotgun (WGS) entry which is preliminary data.</text>
</comment>
<sequence length="66" mass="7425">MLMQSCCLVVCFIDQQTDGVVTVGKNSPRILRQPEFLYCLSESYTENENRILIKPAHLALVLPVSV</sequence>
<protein>
    <submittedName>
        <fullName evidence="1">Uncharacterized protein</fullName>
    </submittedName>
</protein>
<gene>
    <name evidence="1" type="ORF">OUZ56_007926</name>
</gene>